<dbReference type="EMBL" id="JACEIK010000661">
    <property type="protein sequence ID" value="MCD7460588.1"/>
    <property type="molecule type" value="Genomic_DNA"/>
</dbReference>
<reference evidence="4 5" key="1">
    <citation type="journal article" date="2021" name="BMC Genomics">
        <title>Datura genome reveals duplications of psychoactive alkaloid biosynthetic genes and high mutation rate following tissue culture.</title>
        <authorList>
            <person name="Rajewski A."/>
            <person name="Carter-House D."/>
            <person name="Stajich J."/>
            <person name="Litt A."/>
        </authorList>
    </citation>
    <scope>NUCLEOTIDE SEQUENCE [LARGE SCALE GENOMIC DNA]</scope>
    <source>
        <strain evidence="4">AR-01</strain>
    </source>
</reference>
<feature type="compositionally biased region" description="Polar residues" evidence="3">
    <location>
        <begin position="84"/>
        <end position="104"/>
    </location>
</feature>
<protein>
    <submittedName>
        <fullName evidence="4">Protein SPIRAL1-like 1</fullName>
    </submittedName>
</protein>
<dbReference type="PANTHER" id="PTHR33403:SF27">
    <property type="entry name" value="PROTEIN SPIRAL1-LIKE 3"/>
    <property type="match status" value="1"/>
</dbReference>
<accession>A0ABS8SP61</accession>
<comment type="similarity">
    <text evidence="1">Belongs to the SPIRAL1 family.</text>
</comment>
<dbReference type="Proteomes" id="UP000823775">
    <property type="component" value="Unassembled WGS sequence"/>
</dbReference>
<evidence type="ECO:0000256" key="1">
    <source>
        <dbReference type="ARBA" id="ARBA00009656"/>
    </source>
</evidence>
<proteinExistence type="inferred from homology"/>
<evidence type="ECO:0000313" key="4">
    <source>
        <dbReference type="EMBL" id="MCD7460588.1"/>
    </source>
</evidence>
<evidence type="ECO:0000313" key="5">
    <source>
        <dbReference type="Proteomes" id="UP000823775"/>
    </source>
</evidence>
<feature type="region of interest" description="Disordered" evidence="3">
    <location>
        <begin position="52"/>
        <end position="104"/>
    </location>
</feature>
<feature type="region of interest" description="Disordered" evidence="3">
    <location>
        <begin position="125"/>
        <end position="146"/>
    </location>
</feature>
<organism evidence="4 5">
    <name type="scientific">Datura stramonium</name>
    <name type="common">Jimsonweed</name>
    <name type="synonym">Common thornapple</name>
    <dbReference type="NCBI Taxonomy" id="4076"/>
    <lineage>
        <taxon>Eukaryota</taxon>
        <taxon>Viridiplantae</taxon>
        <taxon>Streptophyta</taxon>
        <taxon>Embryophyta</taxon>
        <taxon>Tracheophyta</taxon>
        <taxon>Spermatophyta</taxon>
        <taxon>Magnoliopsida</taxon>
        <taxon>eudicotyledons</taxon>
        <taxon>Gunneridae</taxon>
        <taxon>Pentapetalae</taxon>
        <taxon>asterids</taxon>
        <taxon>lamiids</taxon>
        <taxon>Solanales</taxon>
        <taxon>Solanaceae</taxon>
        <taxon>Solanoideae</taxon>
        <taxon>Datureae</taxon>
        <taxon>Datura</taxon>
    </lineage>
</organism>
<gene>
    <name evidence="4" type="primary">SP1L1_3</name>
    <name evidence="4" type="ORF">HAX54_043856</name>
</gene>
<name>A0ABS8SP61_DATST</name>
<keyword evidence="5" id="KW-1185">Reference proteome</keyword>
<evidence type="ECO:0000256" key="2">
    <source>
        <dbReference type="ARBA" id="ARBA00022701"/>
    </source>
</evidence>
<sequence>MFFKGSFFPHRPLSSVSRFGIDTKYLIFSLRNQSLRMGRGVSAGGGQSSLGYLFGSGEPANNSQTTRNQEKAPTNEPASKPAVVSQSVDNTKNVPAGIHSSNTNNYFRADGQNCGNFLTERRSTKVQAAPGGGSSLGYLFGDGSSK</sequence>
<keyword evidence="2" id="KW-0493">Microtubule</keyword>
<dbReference type="InterPro" id="IPR039613">
    <property type="entry name" value="SPR1/2/3/4/5"/>
</dbReference>
<dbReference type="PANTHER" id="PTHR33403">
    <property type="entry name" value="SPR1"/>
    <property type="match status" value="1"/>
</dbReference>
<evidence type="ECO:0000256" key="3">
    <source>
        <dbReference type="SAM" id="MobiDB-lite"/>
    </source>
</evidence>
<comment type="caution">
    <text evidence="4">The sequence shown here is derived from an EMBL/GenBank/DDBJ whole genome shotgun (WGS) entry which is preliminary data.</text>
</comment>